<keyword evidence="3" id="KW-1185">Reference proteome</keyword>
<gene>
    <name evidence="2" type="ORF">GCM10022399_33270</name>
</gene>
<keyword evidence="1" id="KW-0472">Membrane</keyword>
<reference evidence="3" key="1">
    <citation type="journal article" date="2019" name="Int. J. Syst. Evol. Microbiol.">
        <title>The Global Catalogue of Microorganisms (GCM) 10K type strain sequencing project: providing services to taxonomists for standard genome sequencing and annotation.</title>
        <authorList>
            <consortium name="The Broad Institute Genomics Platform"/>
            <consortium name="The Broad Institute Genome Sequencing Center for Infectious Disease"/>
            <person name="Wu L."/>
            <person name="Ma J."/>
        </authorList>
    </citation>
    <scope>NUCLEOTIDE SEQUENCE [LARGE SCALE GENOMIC DNA]</scope>
    <source>
        <strain evidence="3">JCM 17125</strain>
    </source>
</reference>
<sequence length="88" mass="8923">MFLRMALRSLAAVVVASAGLVLGVATSLASEPMPESAGRSGIWPPVPAPLARSVLGSDGLGDWVFGAALLVVAMAMLAFRRSDGASPE</sequence>
<accession>A0ABP7E5A7</accession>
<evidence type="ECO:0000313" key="3">
    <source>
        <dbReference type="Proteomes" id="UP001501468"/>
    </source>
</evidence>
<proteinExistence type="predicted"/>
<evidence type="ECO:0000313" key="2">
    <source>
        <dbReference type="EMBL" id="GAA3713950.1"/>
    </source>
</evidence>
<evidence type="ECO:0000256" key="1">
    <source>
        <dbReference type="SAM" id="Phobius"/>
    </source>
</evidence>
<dbReference type="RefSeq" id="WP_344949068.1">
    <property type="nucleotide sequence ID" value="NZ_BAABDC010000006.1"/>
</dbReference>
<feature type="transmembrane region" description="Helical" evidence="1">
    <location>
        <begin position="60"/>
        <end position="79"/>
    </location>
</feature>
<dbReference type="EMBL" id="BAABDC010000006">
    <property type="protein sequence ID" value="GAA3713950.1"/>
    <property type="molecule type" value="Genomic_DNA"/>
</dbReference>
<evidence type="ECO:0008006" key="4">
    <source>
        <dbReference type="Google" id="ProtNLM"/>
    </source>
</evidence>
<organism evidence="2 3">
    <name type="scientific">Terrabacter ginsenosidimutans</name>
    <dbReference type="NCBI Taxonomy" id="490575"/>
    <lineage>
        <taxon>Bacteria</taxon>
        <taxon>Bacillati</taxon>
        <taxon>Actinomycetota</taxon>
        <taxon>Actinomycetes</taxon>
        <taxon>Micrococcales</taxon>
        <taxon>Intrasporangiaceae</taxon>
        <taxon>Terrabacter</taxon>
    </lineage>
</organism>
<keyword evidence="1" id="KW-0812">Transmembrane</keyword>
<keyword evidence="1" id="KW-1133">Transmembrane helix</keyword>
<name>A0ABP7E5A7_9MICO</name>
<dbReference type="Proteomes" id="UP001501468">
    <property type="component" value="Unassembled WGS sequence"/>
</dbReference>
<protein>
    <recommendedName>
        <fullName evidence="4">LPXTG cell wall anchor domain-containing protein</fullName>
    </recommendedName>
</protein>
<comment type="caution">
    <text evidence="2">The sequence shown here is derived from an EMBL/GenBank/DDBJ whole genome shotgun (WGS) entry which is preliminary data.</text>
</comment>